<gene>
    <name evidence="1" type="ORF">SAMN04488003_101416</name>
</gene>
<dbReference type="SUPFAM" id="SSF54427">
    <property type="entry name" value="NTF2-like"/>
    <property type="match status" value="1"/>
</dbReference>
<keyword evidence="2" id="KW-1185">Reference proteome</keyword>
<dbReference type="OrthoDB" id="8684708at2"/>
<protein>
    <recommendedName>
        <fullName evidence="3">SnoaL-like domain-containing protein</fullName>
    </recommendedName>
</protein>
<dbReference type="EMBL" id="FOCI01000001">
    <property type="protein sequence ID" value="SEM52426.1"/>
    <property type="molecule type" value="Genomic_DNA"/>
</dbReference>
<evidence type="ECO:0000313" key="1">
    <source>
        <dbReference type="EMBL" id="SEM52426.1"/>
    </source>
</evidence>
<accession>A0A1H7Z282</accession>
<sequence length="104" mass="11357">MTDTVPLPVVRYFAARTPVEVADAFPPDGIAHDEGRTHQGHDAIRQWREGVAKVSYRQDLLSARTSADRTTVATHLTGDFPGSPVDLRLTFDVTGDRVAQLTIG</sequence>
<organism evidence="1 2">
    <name type="scientific">Loktanella fryxellensis</name>
    <dbReference type="NCBI Taxonomy" id="245187"/>
    <lineage>
        <taxon>Bacteria</taxon>
        <taxon>Pseudomonadati</taxon>
        <taxon>Pseudomonadota</taxon>
        <taxon>Alphaproteobacteria</taxon>
        <taxon>Rhodobacterales</taxon>
        <taxon>Roseobacteraceae</taxon>
        <taxon>Loktanella</taxon>
    </lineage>
</organism>
<evidence type="ECO:0000313" key="2">
    <source>
        <dbReference type="Proteomes" id="UP000199585"/>
    </source>
</evidence>
<dbReference type="STRING" id="245187.SAMN04488003_101416"/>
<dbReference type="InterPro" id="IPR032710">
    <property type="entry name" value="NTF2-like_dom_sf"/>
</dbReference>
<reference evidence="1 2" key="1">
    <citation type="submission" date="2016-10" db="EMBL/GenBank/DDBJ databases">
        <authorList>
            <person name="de Groot N.N."/>
        </authorList>
    </citation>
    <scope>NUCLEOTIDE SEQUENCE [LARGE SCALE GENOMIC DNA]</scope>
    <source>
        <strain evidence="1 2">DSM 16213</strain>
    </source>
</reference>
<name>A0A1H7Z282_9RHOB</name>
<dbReference type="Gene3D" id="3.10.450.50">
    <property type="match status" value="1"/>
</dbReference>
<proteinExistence type="predicted"/>
<dbReference type="Proteomes" id="UP000199585">
    <property type="component" value="Unassembled WGS sequence"/>
</dbReference>
<dbReference type="AlphaFoldDB" id="A0A1H7Z282"/>
<dbReference type="RefSeq" id="WP_089898125.1">
    <property type="nucleotide sequence ID" value="NZ_FOCI01000001.1"/>
</dbReference>
<evidence type="ECO:0008006" key="3">
    <source>
        <dbReference type="Google" id="ProtNLM"/>
    </source>
</evidence>